<dbReference type="OrthoDB" id="9789575at2"/>
<comment type="caution">
    <text evidence="3">The sequence shown here is derived from an EMBL/GenBank/DDBJ whole genome shotgun (WGS) entry which is preliminary data.</text>
</comment>
<evidence type="ECO:0000313" key="4">
    <source>
        <dbReference type="Proteomes" id="UP000308054"/>
    </source>
</evidence>
<feature type="region of interest" description="Disordered" evidence="1">
    <location>
        <begin position="310"/>
        <end position="331"/>
    </location>
</feature>
<gene>
    <name evidence="3" type="ORF">E5163_01880</name>
</gene>
<dbReference type="PRINTS" id="PR00778">
    <property type="entry name" value="HTHARSR"/>
</dbReference>
<dbReference type="InterPro" id="IPR029063">
    <property type="entry name" value="SAM-dependent_MTases_sf"/>
</dbReference>
<dbReference type="GO" id="GO:0003700">
    <property type="term" value="F:DNA-binding transcription factor activity"/>
    <property type="evidence" value="ECO:0007669"/>
    <property type="project" value="InterPro"/>
</dbReference>
<dbReference type="Pfam" id="PF08241">
    <property type="entry name" value="Methyltransf_11"/>
    <property type="match status" value="1"/>
</dbReference>
<feature type="domain" description="HTH arsR-type" evidence="2">
    <location>
        <begin position="1"/>
        <end position="90"/>
    </location>
</feature>
<dbReference type="CDD" id="cd00090">
    <property type="entry name" value="HTH_ARSR"/>
    <property type="match status" value="1"/>
</dbReference>
<dbReference type="Proteomes" id="UP000308054">
    <property type="component" value="Unassembled WGS sequence"/>
</dbReference>
<dbReference type="PROSITE" id="PS50987">
    <property type="entry name" value="HTH_ARSR_2"/>
    <property type="match status" value="1"/>
</dbReference>
<dbReference type="SMART" id="SM00418">
    <property type="entry name" value="HTH_ARSR"/>
    <property type="match status" value="1"/>
</dbReference>
<evidence type="ECO:0000256" key="1">
    <source>
        <dbReference type="SAM" id="MobiDB-lite"/>
    </source>
</evidence>
<dbReference type="AlphaFoldDB" id="A0A4S2H345"/>
<dbReference type="InterPro" id="IPR036390">
    <property type="entry name" value="WH_DNA-bd_sf"/>
</dbReference>
<dbReference type="InterPro" id="IPR011991">
    <property type="entry name" value="ArsR-like_HTH"/>
</dbReference>
<dbReference type="SUPFAM" id="SSF46785">
    <property type="entry name" value="Winged helix' DNA-binding domain"/>
    <property type="match status" value="1"/>
</dbReference>
<proteinExistence type="predicted"/>
<sequence length="331" mass="36906">MDELLRKLRALAEPTRLRIVTLLFRGELTVSELMQILGQSQPRVSRHLKMLVDAGLAERLPEGAWVFYRLAKDAVGEKLAALIDEMAHAEDPDLERDLERLSKVKQARAEAAQRYFEHAAKNWERIRALHFPEVDVESAMRRAAGEGPFDLHLDIGTGTGRMLELFADRARDGIGIDLSHEMLNVARSKIAEAGLTDRFVRQADAGALPIDSGAADLVTVHQVLHYLDDPRRALGECARVLAPGGRMIVVDFAPHALEFLRAEHHHRRLGFTREEIAEWLEKAGLEPGETIALEPDDPETLLTVLIWTATKPEAGAEPGSRNRSRTTEPAQ</sequence>
<name>A0A4S2H345_9PROT</name>
<protein>
    <submittedName>
        <fullName evidence="3">Metalloregulator ArsR/SmtB family transcription factor</fullName>
    </submittedName>
</protein>
<dbReference type="CDD" id="cd02440">
    <property type="entry name" value="AdoMet_MTases"/>
    <property type="match status" value="1"/>
</dbReference>
<dbReference type="InterPro" id="IPR036388">
    <property type="entry name" value="WH-like_DNA-bd_sf"/>
</dbReference>
<dbReference type="Pfam" id="PF01022">
    <property type="entry name" value="HTH_5"/>
    <property type="match status" value="1"/>
</dbReference>
<evidence type="ECO:0000259" key="2">
    <source>
        <dbReference type="PROSITE" id="PS50987"/>
    </source>
</evidence>
<dbReference type="InterPro" id="IPR001845">
    <property type="entry name" value="HTH_ArsR_DNA-bd_dom"/>
</dbReference>
<dbReference type="PANTHER" id="PTHR43591:SF110">
    <property type="entry name" value="RHODANESE DOMAIN-CONTAINING PROTEIN"/>
    <property type="match status" value="1"/>
</dbReference>
<reference evidence="3 4" key="1">
    <citation type="journal article" date="2017" name="Int. J. Syst. Evol. Microbiol.">
        <title>Marinicauda algicola sp. nov., isolated from a marine red alga Rhodosorus marinus.</title>
        <authorList>
            <person name="Jeong S.E."/>
            <person name="Jeon S.H."/>
            <person name="Chun B.H."/>
            <person name="Kim D.W."/>
            <person name="Jeon C.O."/>
        </authorList>
    </citation>
    <scope>NUCLEOTIDE SEQUENCE [LARGE SCALE GENOMIC DNA]</scope>
    <source>
        <strain evidence="3 4">JCM 31718</strain>
    </source>
</reference>
<evidence type="ECO:0000313" key="3">
    <source>
        <dbReference type="EMBL" id="TGY89913.1"/>
    </source>
</evidence>
<accession>A0A4S2H345</accession>
<dbReference type="EMBL" id="SRXW01000001">
    <property type="protein sequence ID" value="TGY89913.1"/>
    <property type="molecule type" value="Genomic_DNA"/>
</dbReference>
<dbReference type="GO" id="GO:0008757">
    <property type="term" value="F:S-adenosylmethionine-dependent methyltransferase activity"/>
    <property type="evidence" value="ECO:0007669"/>
    <property type="project" value="InterPro"/>
</dbReference>
<keyword evidence="4" id="KW-1185">Reference proteome</keyword>
<dbReference type="Gene3D" id="3.40.50.150">
    <property type="entry name" value="Vaccinia Virus protein VP39"/>
    <property type="match status" value="1"/>
</dbReference>
<organism evidence="3 4">
    <name type="scientific">Marinicauda algicola</name>
    <dbReference type="NCBI Taxonomy" id="2029849"/>
    <lineage>
        <taxon>Bacteria</taxon>
        <taxon>Pseudomonadati</taxon>
        <taxon>Pseudomonadota</taxon>
        <taxon>Alphaproteobacteria</taxon>
        <taxon>Maricaulales</taxon>
        <taxon>Maricaulaceae</taxon>
        <taxon>Marinicauda</taxon>
    </lineage>
</organism>
<dbReference type="InterPro" id="IPR013216">
    <property type="entry name" value="Methyltransf_11"/>
</dbReference>
<dbReference type="Gene3D" id="1.10.10.10">
    <property type="entry name" value="Winged helix-like DNA-binding domain superfamily/Winged helix DNA-binding domain"/>
    <property type="match status" value="1"/>
</dbReference>
<dbReference type="RefSeq" id="WP_135994410.1">
    <property type="nucleotide sequence ID" value="NZ_CP071057.1"/>
</dbReference>
<dbReference type="PANTHER" id="PTHR43591">
    <property type="entry name" value="METHYLTRANSFERASE"/>
    <property type="match status" value="1"/>
</dbReference>
<dbReference type="SUPFAM" id="SSF53335">
    <property type="entry name" value="S-adenosyl-L-methionine-dependent methyltransferases"/>
    <property type="match status" value="1"/>
</dbReference>
<dbReference type="NCBIfam" id="NF033788">
    <property type="entry name" value="HTH_metalloreg"/>
    <property type="match status" value="1"/>
</dbReference>